<evidence type="ECO:0000256" key="3">
    <source>
        <dbReference type="ARBA" id="ARBA00022540"/>
    </source>
</evidence>
<keyword evidence="7" id="KW-0342">GTP-binding</keyword>
<dbReference type="GO" id="GO:0003743">
    <property type="term" value="F:translation initiation factor activity"/>
    <property type="evidence" value="ECO:0007669"/>
    <property type="project" value="UniProtKB-KW"/>
</dbReference>
<dbReference type="SUPFAM" id="SSF50447">
    <property type="entry name" value="Translation proteins"/>
    <property type="match status" value="2"/>
</dbReference>
<dbReference type="AlphaFoldDB" id="A0A094ZSD0"/>
<dbReference type="InterPro" id="IPR009001">
    <property type="entry name" value="Transl_elong_EF1A/Init_IF2_C"/>
</dbReference>
<keyword evidence="3 9" id="KW-0396">Initiation factor</keyword>
<comment type="similarity">
    <text evidence="1">Belongs to the TRAFAC class translation factor GTPase superfamily. Classic translation factor GTPase family. EF-Tu/EF-1A subfamily.</text>
</comment>
<dbReference type="InterPro" id="IPR044128">
    <property type="entry name" value="eIF2g_GTP-bd"/>
</dbReference>
<dbReference type="InterPro" id="IPR009000">
    <property type="entry name" value="Transl_B-barrel_sf"/>
</dbReference>
<comment type="catalytic activity">
    <reaction evidence="8">
        <text>GTP + H2O = GDP + phosphate + H(+)</text>
        <dbReference type="Rhea" id="RHEA:19669"/>
        <dbReference type="ChEBI" id="CHEBI:15377"/>
        <dbReference type="ChEBI" id="CHEBI:15378"/>
        <dbReference type="ChEBI" id="CHEBI:37565"/>
        <dbReference type="ChEBI" id="CHEBI:43474"/>
        <dbReference type="ChEBI" id="CHEBI:58189"/>
        <dbReference type="EC" id="3.6.5.3"/>
    </reaction>
</comment>
<dbReference type="GO" id="GO:0005850">
    <property type="term" value="C:eukaryotic translation initiation factor 2 complex"/>
    <property type="evidence" value="ECO:0007669"/>
    <property type="project" value="TreeGrafter"/>
</dbReference>
<dbReference type="InterPro" id="IPR050543">
    <property type="entry name" value="eIF2G"/>
</dbReference>
<keyword evidence="6" id="KW-0648">Protein biosynthesis</keyword>
<dbReference type="GO" id="GO:0003924">
    <property type="term" value="F:GTPase activity"/>
    <property type="evidence" value="ECO:0007669"/>
    <property type="project" value="InterPro"/>
</dbReference>
<evidence type="ECO:0000313" key="9">
    <source>
        <dbReference type="EMBL" id="KGB37670.1"/>
    </source>
</evidence>
<name>A0A094ZSD0_SCHHA</name>
<protein>
    <recommendedName>
        <fullName evidence="2">protein-synthesizing GTPase</fullName>
        <ecNumber evidence="2">3.6.5.3</ecNumber>
    </recommendedName>
</protein>
<keyword evidence="4" id="KW-0547">Nucleotide-binding</keyword>
<reference evidence="9" key="1">
    <citation type="journal article" date="2012" name="Nat. Genet.">
        <title>Whole-genome sequence of Schistosoma haematobium.</title>
        <authorList>
            <person name="Young N.D."/>
            <person name="Jex A.R."/>
            <person name="Li B."/>
            <person name="Liu S."/>
            <person name="Yang L."/>
            <person name="Xiong Z."/>
            <person name="Li Y."/>
            <person name="Cantacessi C."/>
            <person name="Hall R.S."/>
            <person name="Xu X."/>
            <person name="Chen F."/>
            <person name="Wu X."/>
            <person name="Zerlotini A."/>
            <person name="Oliveira G."/>
            <person name="Hofmann A."/>
            <person name="Zhang G."/>
            <person name="Fang X."/>
            <person name="Kang Y."/>
            <person name="Campbell B.E."/>
            <person name="Loukas A."/>
            <person name="Ranganathan S."/>
            <person name="Rollinson D."/>
            <person name="Rinaldi G."/>
            <person name="Brindley P.J."/>
            <person name="Yang H."/>
            <person name="Wang J."/>
            <person name="Wang J."/>
            <person name="Gasser R.B."/>
        </authorList>
    </citation>
    <scope>NUCLEOTIDE SEQUENCE [LARGE SCALE GENOMIC DNA]</scope>
</reference>
<evidence type="ECO:0000256" key="1">
    <source>
        <dbReference type="ARBA" id="ARBA00007249"/>
    </source>
</evidence>
<keyword evidence="5" id="KW-0378">Hydrolase</keyword>
<evidence type="ECO:0000256" key="7">
    <source>
        <dbReference type="ARBA" id="ARBA00023134"/>
    </source>
</evidence>
<dbReference type="GO" id="GO:0005525">
    <property type="term" value="F:GTP binding"/>
    <property type="evidence" value="ECO:0007669"/>
    <property type="project" value="UniProtKB-KW"/>
</dbReference>
<dbReference type="CDD" id="cd03688">
    <property type="entry name" value="eIF2_gamma_II"/>
    <property type="match status" value="1"/>
</dbReference>
<dbReference type="GO" id="GO:0001731">
    <property type="term" value="P:formation of translation preinitiation complex"/>
    <property type="evidence" value="ECO:0007669"/>
    <property type="project" value="TreeGrafter"/>
</dbReference>
<evidence type="ECO:0000256" key="2">
    <source>
        <dbReference type="ARBA" id="ARBA00011986"/>
    </source>
</evidence>
<dbReference type="PANTHER" id="PTHR42854:SF3">
    <property type="entry name" value="EUKARYOTIC TRANSLATION INITIATION FACTOR 2 SUBUNIT 3-RELATED"/>
    <property type="match status" value="1"/>
</dbReference>
<dbReference type="EC" id="3.6.5.3" evidence="2"/>
<dbReference type="PROSITE" id="PS51722">
    <property type="entry name" value="G_TR_2"/>
    <property type="match status" value="1"/>
</dbReference>
<dbReference type="InterPro" id="IPR015256">
    <property type="entry name" value="eIF2g_C"/>
</dbReference>
<evidence type="ECO:0000256" key="8">
    <source>
        <dbReference type="ARBA" id="ARBA00048107"/>
    </source>
</evidence>
<sequence>MPDKRGLAVQNVEDLDVSKLTALSPEVISRQATINIGTIGHVAHGKTTVVRAISTVHTIRHKNELIRNITIKLGYANAKIYKCNSEACIRPACYRSFGSATDDSLPCPRPGCDGTLTLLRHVSFVDCPGHDILMATMLNGAAVMDAALLLIASNETCPQPQTSEHLAAVEIMQLKYIIILQNKIDLIKESQAREQYSQILRFIQGTVAQGAPVVPISAQLKYNIDVVCDYIVNHIPVPVRDFTSAPRLIGELFVLYITNKFKCILNQRLWLAIWCLISLLAVIRSFDVNKPGCEVDDLQGGVAGGSILRGVLKIMYFNNFSYYLRVVPNFCSIVLCNIFQQVGQKIEIRPGLVSKDSETGGVTCRPIISCIVSLFAEQNDLAYAVPGGLIGVGTKIDPQLCRADRLVGHVLGQVGTLPDIYVELEISFFLLRRLLGVRTEGDQKGAKASSLLFYFTHDFLVQKLSKNEVLMVNIGSLSSGGCVIAVKGDLAKIRLNSPVCTQVDEKIALSRRVERHWRMMFPNQTVVLLYSPLFCISACSSDMQRGYLEK</sequence>
<dbReference type="EMBL" id="KL250913">
    <property type="protein sequence ID" value="KGB37670.1"/>
    <property type="molecule type" value="Genomic_DNA"/>
</dbReference>
<organism evidence="9">
    <name type="scientific">Schistosoma haematobium</name>
    <name type="common">Blood fluke</name>
    <dbReference type="NCBI Taxonomy" id="6185"/>
    <lineage>
        <taxon>Eukaryota</taxon>
        <taxon>Metazoa</taxon>
        <taxon>Spiralia</taxon>
        <taxon>Lophotrochozoa</taxon>
        <taxon>Platyhelminthes</taxon>
        <taxon>Trematoda</taxon>
        <taxon>Digenea</taxon>
        <taxon>Strigeidida</taxon>
        <taxon>Schistosomatoidea</taxon>
        <taxon>Schistosomatidae</taxon>
        <taxon>Schistosoma</taxon>
    </lineage>
</organism>
<gene>
    <name evidence="9" type="ORF">MS3_06022</name>
</gene>
<dbReference type="PRINTS" id="PR00315">
    <property type="entry name" value="ELONGATNFCT"/>
</dbReference>
<dbReference type="Pfam" id="PF00009">
    <property type="entry name" value="GTP_EFTU"/>
    <property type="match status" value="1"/>
</dbReference>
<evidence type="ECO:0000256" key="5">
    <source>
        <dbReference type="ARBA" id="ARBA00022801"/>
    </source>
</evidence>
<dbReference type="InterPro" id="IPR027417">
    <property type="entry name" value="P-loop_NTPase"/>
</dbReference>
<dbReference type="CDD" id="cd01888">
    <property type="entry name" value="eIF2_gamma"/>
    <property type="match status" value="1"/>
</dbReference>
<dbReference type="CDD" id="cd15490">
    <property type="entry name" value="eIF2_gamma_III"/>
    <property type="match status" value="1"/>
</dbReference>
<dbReference type="SUPFAM" id="SSF50465">
    <property type="entry name" value="EF-Tu/eEF-1alpha/eIF2-gamma C-terminal domain"/>
    <property type="match status" value="1"/>
</dbReference>
<dbReference type="STRING" id="6185.A0A094ZSD0"/>
<dbReference type="PANTHER" id="PTHR42854">
    <property type="entry name" value="EUKARYOTIC TRANSLATION INITIATION FACTOR 2 SUBUNIT 3 FAMILY MEMBER"/>
    <property type="match status" value="1"/>
</dbReference>
<dbReference type="FunFam" id="3.40.50.300:FF:000065">
    <property type="entry name" value="Eukaryotic translation initiation factor 2 subunit gamma"/>
    <property type="match status" value="1"/>
</dbReference>
<dbReference type="Pfam" id="PF09173">
    <property type="entry name" value="eIF2_C"/>
    <property type="match status" value="1"/>
</dbReference>
<dbReference type="InterPro" id="IPR044127">
    <property type="entry name" value="eIF2g_dom_2"/>
</dbReference>
<dbReference type="Gene3D" id="3.40.50.300">
    <property type="entry name" value="P-loop containing nucleotide triphosphate hydrolases"/>
    <property type="match status" value="1"/>
</dbReference>
<proteinExistence type="inferred from homology"/>
<evidence type="ECO:0000256" key="4">
    <source>
        <dbReference type="ARBA" id="ARBA00022741"/>
    </source>
</evidence>
<dbReference type="InterPro" id="IPR000795">
    <property type="entry name" value="T_Tr_GTP-bd_dom"/>
</dbReference>
<dbReference type="Gene3D" id="2.40.30.10">
    <property type="entry name" value="Translation factors"/>
    <property type="match status" value="3"/>
</dbReference>
<dbReference type="GO" id="GO:0005829">
    <property type="term" value="C:cytosol"/>
    <property type="evidence" value="ECO:0007669"/>
    <property type="project" value="TreeGrafter"/>
</dbReference>
<evidence type="ECO:0000256" key="6">
    <source>
        <dbReference type="ARBA" id="ARBA00022917"/>
    </source>
</evidence>
<accession>A0A094ZSD0</accession>
<dbReference type="GO" id="GO:0000049">
    <property type="term" value="F:tRNA binding"/>
    <property type="evidence" value="ECO:0007669"/>
    <property type="project" value="InterPro"/>
</dbReference>
<dbReference type="SUPFAM" id="SSF52540">
    <property type="entry name" value="P-loop containing nucleoside triphosphate hydrolases"/>
    <property type="match status" value="1"/>
</dbReference>